<reference evidence="1" key="1">
    <citation type="submission" date="2021-01" db="EMBL/GenBank/DDBJ databases">
        <title>Genome sequence of strain Noviherbaspirillum sp. DKR-6.</title>
        <authorList>
            <person name="Chaudhary D.K."/>
        </authorList>
    </citation>
    <scope>NUCLEOTIDE SEQUENCE</scope>
    <source>
        <strain evidence="1">DKR-6</strain>
    </source>
</reference>
<sequence length="189" mass="19518">MLTATFRVSRRAHGSSMVEVMLAILILSIGLFGMARLQGRVQVTEVEAYMRAQAALAIADMTERINANRSEAAAYLGTGTIGTGDSQPASCSGITDLAARDLCEWSNLLKGASESGGSVMNARGCITQIQPPVLVAGSCRAGVYQIVVTWQGLNSSAASALSCGMGQYGSDDGVRRAIATQVGIGVPGC</sequence>
<proteinExistence type="predicted"/>
<protein>
    <submittedName>
        <fullName evidence="1">Type IV pilus modification protein PilV</fullName>
    </submittedName>
</protein>
<dbReference type="EMBL" id="JAEPBG010000006">
    <property type="protein sequence ID" value="MBK4735910.1"/>
    <property type="molecule type" value="Genomic_DNA"/>
</dbReference>
<dbReference type="AlphaFoldDB" id="A0A934W739"/>
<evidence type="ECO:0000313" key="2">
    <source>
        <dbReference type="Proteomes" id="UP000622890"/>
    </source>
</evidence>
<name>A0A934W739_9BURK</name>
<dbReference type="RefSeq" id="WP_200592811.1">
    <property type="nucleotide sequence ID" value="NZ_JAEPBG010000006.1"/>
</dbReference>
<accession>A0A934W739</accession>
<evidence type="ECO:0000313" key="1">
    <source>
        <dbReference type="EMBL" id="MBK4735910.1"/>
    </source>
</evidence>
<dbReference type="Proteomes" id="UP000622890">
    <property type="component" value="Unassembled WGS sequence"/>
</dbReference>
<keyword evidence="2" id="KW-1185">Reference proteome</keyword>
<dbReference type="NCBIfam" id="TIGR02523">
    <property type="entry name" value="type_IV_pilV"/>
    <property type="match status" value="1"/>
</dbReference>
<gene>
    <name evidence="1" type="primary">pilV</name>
    <name evidence="1" type="ORF">JJB74_14920</name>
</gene>
<dbReference type="InterPro" id="IPR013362">
    <property type="entry name" value="Pilus_4_PilV"/>
</dbReference>
<organism evidence="1 2">
    <name type="scientific">Noviherbaspirillum pedocola</name>
    <dbReference type="NCBI Taxonomy" id="2801341"/>
    <lineage>
        <taxon>Bacteria</taxon>
        <taxon>Pseudomonadati</taxon>
        <taxon>Pseudomonadota</taxon>
        <taxon>Betaproteobacteria</taxon>
        <taxon>Burkholderiales</taxon>
        <taxon>Oxalobacteraceae</taxon>
        <taxon>Noviherbaspirillum</taxon>
    </lineage>
</organism>
<comment type="caution">
    <text evidence="1">The sequence shown here is derived from an EMBL/GenBank/DDBJ whole genome shotgun (WGS) entry which is preliminary data.</text>
</comment>